<organism evidence="8 9">
    <name type="scientific">Vagococcus allomyrinae</name>
    <dbReference type="NCBI Taxonomy" id="2794353"/>
    <lineage>
        <taxon>Bacteria</taxon>
        <taxon>Bacillati</taxon>
        <taxon>Bacillota</taxon>
        <taxon>Bacilli</taxon>
        <taxon>Lactobacillales</taxon>
        <taxon>Enterococcaceae</taxon>
        <taxon>Vagococcus</taxon>
    </lineage>
</organism>
<dbReference type="Proteomes" id="UP000674938">
    <property type="component" value="Unassembled WGS sequence"/>
</dbReference>
<dbReference type="AlphaFoldDB" id="A0A940PAY6"/>
<keyword evidence="4 8" id="KW-0456">Lyase</keyword>
<evidence type="ECO:0000256" key="1">
    <source>
        <dbReference type="ARBA" id="ARBA00004921"/>
    </source>
</evidence>
<dbReference type="CDD" id="cd00947">
    <property type="entry name" value="TBP_aldolase_IIB"/>
    <property type="match status" value="1"/>
</dbReference>
<evidence type="ECO:0000256" key="6">
    <source>
        <dbReference type="PIRSR" id="PIRSR001359-2"/>
    </source>
</evidence>
<keyword evidence="9" id="KW-1185">Reference proteome</keyword>
<dbReference type="PROSITE" id="PS00806">
    <property type="entry name" value="ALDOLASE_CLASS_II_2"/>
    <property type="match status" value="1"/>
</dbReference>
<evidence type="ECO:0000256" key="7">
    <source>
        <dbReference type="PIRSR" id="PIRSR001359-3"/>
    </source>
</evidence>
<comment type="pathway">
    <text evidence="1">Carbohydrate degradation.</text>
</comment>
<dbReference type="GO" id="GO:0008270">
    <property type="term" value="F:zinc ion binding"/>
    <property type="evidence" value="ECO:0007669"/>
    <property type="project" value="InterPro"/>
</dbReference>
<dbReference type="InterPro" id="IPR000771">
    <property type="entry name" value="FBA_II"/>
</dbReference>
<evidence type="ECO:0000313" key="9">
    <source>
        <dbReference type="Proteomes" id="UP000674938"/>
    </source>
</evidence>
<feature type="binding site" evidence="6">
    <location>
        <begin position="209"/>
        <end position="211"/>
    </location>
    <ligand>
        <name>dihydroxyacetone phosphate</name>
        <dbReference type="ChEBI" id="CHEBI:57642"/>
    </ligand>
</feature>
<dbReference type="EC" id="4.1.2.13" evidence="8"/>
<feature type="binding site" evidence="7">
    <location>
        <position position="180"/>
    </location>
    <ligand>
        <name>Zn(2+)</name>
        <dbReference type="ChEBI" id="CHEBI:29105"/>
        <label>1</label>
        <note>catalytic</note>
    </ligand>
</feature>
<dbReference type="SUPFAM" id="SSF51569">
    <property type="entry name" value="Aldolase"/>
    <property type="match status" value="1"/>
</dbReference>
<feature type="binding site" evidence="7">
    <location>
        <position position="137"/>
    </location>
    <ligand>
        <name>Zn(2+)</name>
        <dbReference type="ChEBI" id="CHEBI:29105"/>
        <label>2</label>
    </ligand>
</feature>
<dbReference type="InterPro" id="IPR011289">
    <property type="entry name" value="Fruc_bis_ald_class-2"/>
</dbReference>
<evidence type="ECO:0000256" key="5">
    <source>
        <dbReference type="PIRSR" id="PIRSR001359-1"/>
    </source>
</evidence>
<dbReference type="Gene3D" id="3.20.20.70">
    <property type="entry name" value="Aldolase class I"/>
    <property type="match status" value="1"/>
</dbReference>
<dbReference type="GO" id="GO:0006096">
    <property type="term" value="P:glycolytic process"/>
    <property type="evidence" value="ECO:0007669"/>
    <property type="project" value="InterPro"/>
</dbReference>
<dbReference type="Pfam" id="PF01116">
    <property type="entry name" value="F_bP_aldolase"/>
    <property type="match status" value="1"/>
</dbReference>
<gene>
    <name evidence="8" type="primary">fba</name>
    <name evidence="8" type="ORF">I6N95_09335</name>
</gene>
<evidence type="ECO:0000256" key="3">
    <source>
        <dbReference type="ARBA" id="ARBA00022833"/>
    </source>
</evidence>
<dbReference type="EMBL" id="JAEEGA010000005">
    <property type="protein sequence ID" value="MBP1041207.1"/>
    <property type="molecule type" value="Genomic_DNA"/>
</dbReference>
<feature type="binding site" evidence="6">
    <location>
        <begin position="230"/>
        <end position="233"/>
    </location>
    <ligand>
        <name>dihydroxyacetone phosphate</name>
        <dbReference type="ChEBI" id="CHEBI:57642"/>
    </ligand>
</feature>
<dbReference type="RefSeq" id="WP_209526932.1">
    <property type="nucleotide sequence ID" value="NZ_JAEEGA010000005.1"/>
</dbReference>
<sequence>MAFVTLKDVLIKARAEHYAVGQFNINSVQWIEAILKAAQLNQSPVIVAASDRLIDFLGGFDWIVLAVKETMSRLEITVPVVLHLDHGQSVESCLAAIDAGFSSVMFDGSHESLSDNIRLTKIVTDYAKKNGVSVEAEVGTVGGNEDGLISGIQYAGLADCLRLVQETGIDALAAALGSVHGEYVGKPQLGFTEMAEIAEECRIPLVLHGASGIPEADLTKAIQLGHAKININTEANQAWFQSLKESLASAPKNHEPRLLLAPATVAISDVVSEKIRLFGSAGKA</sequence>
<keyword evidence="2 7" id="KW-0479">Metal-binding</keyword>
<dbReference type="PANTHER" id="PTHR30304">
    <property type="entry name" value="D-TAGATOSE-1,6-BISPHOSPHATE ALDOLASE"/>
    <property type="match status" value="1"/>
</dbReference>
<evidence type="ECO:0000256" key="4">
    <source>
        <dbReference type="ARBA" id="ARBA00023239"/>
    </source>
</evidence>
<feature type="active site" description="Proton donor" evidence="5">
    <location>
        <position position="85"/>
    </location>
</feature>
<reference evidence="8" key="1">
    <citation type="submission" date="2020-12" db="EMBL/GenBank/DDBJ databases">
        <title>Vagococcus allomyrinae sp. nov. and Enterococcus lavae sp. nov., isolated from the larvae of Allomyrina dichotoma.</title>
        <authorList>
            <person name="Lee S.D."/>
        </authorList>
    </citation>
    <scope>NUCLEOTIDE SEQUENCE</scope>
    <source>
        <strain evidence="8">BWB3-3</strain>
    </source>
</reference>
<comment type="caution">
    <text evidence="8">The sequence shown here is derived from an EMBL/GenBank/DDBJ whole genome shotgun (WGS) entry which is preliminary data.</text>
</comment>
<feature type="binding site" evidence="7">
    <location>
        <position position="86"/>
    </location>
    <ligand>
        <name>Zn(2+)</name>
        <dbReference type="ChEBI" id="CHEBI:29105"/>
        <label>1</label>
        <note>catalytic</note>
    </ligand>
</feature>
<feature type="binding site" evidence="7">
    <location>
        <position position="107"/>
    </location>
    <ligand>
        <name>Zn(2+)</name>
        <dbReference type="ChEBI" id="CHEBI:29105"/>
        <label>2</label>
    </ligand>
</feature>
<evidence type="ECO:0000313" key="8">
    <source>
        <dbReference type="EMBL" id="MBP1041207.1"/>
    </source>
</evidence>
<dbReference type="InterPro" id="IPR050246">
    <property type="entry name" value="Class_II_FBP_aldolase"/>
</dbReference>
<dbReference type="NCBIfam" id="TIGR01859">
    <property type="entry name" value="fruc_bis_ald"/>
    <property type="match status" value="1"/>
</dbReference>
<dbReference type="PIRSF" id="PIRSF001359">
    <property type="entry name" value="F_bP_aldolase_II"/>
    <property type="match status" value="1"/>
</dbReference>
<protein>
    <submittedName>
        <fullName evidence="8">Class II fructose-1,6-bisphosphate aldolase</fullName>
        <ecNumber evidence="8">4.1.2.13</ecNumber>
    </submittedName>
</protein>
<dbReference type="GO" id="GO:0030388">
    <property type="term" value="P:fructose 1,6-bisphosphate metabolic process"/>
    <property type="evidence" value="ECO:0007669"/>
    <property type="project" value="InterPro"/>
</dbReference>
<comment type="cofactor">
    <cofactor evidence="7">
        <name>Zn(2+)</name>
        <dbReference type="ChEBI" id="CHEBI:29105"/>
    </cofactor>
    <text evidence="7">Binds 2 Zn(2+) ions per subunit. One is catalytic and the other provides a structural contribution.</text>
</comment>
<feature type="binding site" evidence="6">
    <location>
        <position position="181"/>
    </location>
    <ligand>
        <name>dihydroxyacetone phosphate</name>
        <dbReference type="ChEBI" id="CHEBI:57642"/>
    </ligand>
</feature>
<keyword evidence="3 7" id="KW-0862">Zinc</keyword>
<dbReference type="InterPro" id="IPR013785">
    <property type="entry name" value="Aldolase_TIM"/>
</dbReference>
<accession>A0A940PAY6</accession>
<feature type="binding site" evidence="7">
    <location>
        <position position="208"/>
    </location>
    <ligand>
        <name>Zn(2+)</name>
        <dbReference type="ChEBI" id="CHEBI:29105"/>
        <label>1</label>
        <note>catalytic</note>
    </ligand>
</feature>
<dbReference type="GO" id="GO:0004332">
    <property type="term" value="F:fructose-bisphosphate aldolase activity"/>
    <property type="evidence" value="ECO:0007669"/>
    <property type="project" value="UniProtKB-EC"/>
</dbReference>
<evidence type="ECO:0000256" key="2">
    <source>
        <dbReference type="ARBA" id="ARBA00022723"/>
    </source>
</evidence>
<dbReference type="PANTHER" id="PTHR30304:SF0">
    <property type="entry name" value="D-TAGATOSE-1,6-BISPHOSPHATE ALDOLASE SUBUNIT GATY-RELATED"/>
    <property type="match status" value="1"/>
</dbReference>
<dbReference type="NCBIfam" id="TIGR00167">
    <property type="entry name" value="cbbA"/>
    <property type="match status" value="1"/>
</dbReference>
<proteinExistence type="predicted"/>
<name>A0A940PAY6_9ENTE</name>